<dbReference type="AlphaFoldDB" id="A0A098M382"/>
<keyword evidence="1" id="KW-0812">Transmembrane</keyword>
<organism evidence="2 3">
    <name type="scientific">Paenibacillus wynnii</name>
    <dbReference type="NCBI Taxonomy" id="268407"/>
    <lineage>
        <taxon>Bacteria</taxon>
        <taxon>Bacillati</taxon>
        <taxon>Bacillota</taxon>
        <taxon>Bacilli</taxon>
        <taxon>Bacillales</taxon>
        <taxon>Paenibacillaceae</taxon>
        <taxon>Paenibacillus</taxon>
    </lineage>
</organism>
<comment type="caution">
    <text evidence="2">The sequence shown here is derived from an EMBL/GenBank/DDBJ whole genome shotgun (WGS) entry which is preliminary data.</text>
</comment>
<gene>
    <name evidence="2" type="ORF">PWYN_20015</name>
</gene>
<keyword evidence="1" id="KW-1133">Transmembrane helix</keyword>
<accession>A0A098M382</accession>
<dbReference type="Proteomes" id="UP000029734">
    <property type="component" value="Unassembled WGS sequence"/>
</dbReference>
<dbReference type="RefSeq" id="WP_036655341.1">
    <property type="nucleotide sequence ID" value="NZ_JQCR01000003.1"/>
</dbReference>
<evidence type="ECO:0000256" key="1">
    <source>
        <dbReference type="SAM" id="Phobius"/>
    </source>
</evidence>
<dbReference type="STRING" id="268407.PWYN_20015"/>
<dbReference type="EMBL" id="JQCR01000003">
    <property type="protein sequence ID" value="KGE16960.1"/>
    <property type="molecule type" value="Genomic_DNA"/>
</dbReference>
<proteinExistence type="predicted"/>
<sequence length="154" mass="17494">MRGKGIKDERITASIKRYEAQGFQLLSALLIASLVVKVFILKWDVEDYVDTMLMLVISGLYVEFRKIKDGLYLLPNKQENIKKMKKSNYIGGAVATLIWASIMFISDLTAGGDINITRIILKRLVGAIIFFIGITWSQWFILKLSNKYANKNAI</sequence>
<evidence type="ECO:0000313" key="3">
    <source>
        <dbReference type="Proteomes" id="UP000029734"/>
    </source>
</evidence>
<evidence type="ECO:0008006" key="4">
    <source>
        <dbReference type="Google" id="ProtNLM"/>
    </source>
</evidence>
<protein>
    <recommendedName>
        <fullName evidence="4">DUF3278 domain-containing protein</fullName>
    </recommendedName>
</protein>
<name>A0A098M382_9BACL</name>
<reference evidence="2 3" key="1">
    <citation type="submission" date="2014-08" db="EMBL/GenBank/DDBJ databases">
        <authorList>
            <person name="den Bakker H.C."/>
        </authorList>
    </citation>
    <scope>NUCLEOTIDE SEQUENCE [LARGE SCALE GENOMIC DNA]</scope>
    <source>
        <strain evidence="2 3">DSM 18334</strain>
    </source>
</reference>
<keyword evidence="3" id="KW-1185">Reference proteome</keyword>
<feature type="transmembrane region" description="Helical" evidence="1">
    <location>
        <begin position="21"/>
        <end position="42"/>
    </location>
</feature>
<dbReference type="Pfam" id="PF20563">
    <property type="entry name" value="DUF6773"/>
    <property type="match status" value="1"/>
</dbReference>
<dbReference type="InterPro" id="IPR046664">
    <property type="entry name" value="DUF6773"/>
</dbReference>
<keyword evidence="1" id="KW-0472">Membrane</keyword>
<dbReference type="eggNOG" id="ENOG50305XI">
    <property type="taxonomic scope" value="Bacteria"/>
</dbReference>
<feature type="transmembrane region" description="Helical" evidence="1">
    <location>
        <begin position="120"/>
        <end position="142"/>
    </location>
</feature>
<dbReference type="OrthoDB" id="2628928at2"/>
<reference evidence="2 3" key="2">
    <citation type="submission" date="2014-10" db="EMBL/GenBank/DDBJ databases">
        <title>Comparative genomics of the Paenibacillus odorifer group.</title>
        <authorList>
            <person name="Tsai Y.-C."/>
            <person name="Martin N."/>
            <person name="Korlach J."/>
            <person name="Wiedmann M."/>
        </authorList>
    </citation>
    <scope>NUCLEOTIDE SEQUENCE [LARGE SCALE GENOMIC DNA]</scope>
    <source>
        <strain evidence="2 3">DSM 18334</strain>
    </source>
</reference>
<evidence type="ECO:0000313" key="2">
    <source>
        <dbReference type="EMBL" id="KGE16960.1"/>
    </source>
</evidence>
<feature type="transmembrane region" description="Helical" evidence="1">
    <location>
        <begin position="88"/>
        <end position="108"/>
    </location>
</feature>